<sequence length="78" mass="8686">MPDGVLTGRDLVLSALDELMRELPAAEGWENPDLDRYLEAFAALLGSIENAYANTGRPVPQDPWQLVAEALRGARWYE</sequence>
<evidence type="ECO:0000313" key="3">
    <source>
        <dbReference type="Proteomes" id="UP001316384"/>
    </source>
</evidence>
<reference evidence="2 3" key="1">
    <citation type="submission" date="2022-07" db="EMBL/GenBank/DDBJ databases">
        <title>Novel species in genus cellulomonas.</title>
        <authorList>
            <person name="Ye L."/>
        </authorList>
    </citation>
    <scope>NUCLEOTIDE SEQUENCE [LARGE SCALE GENOMIC DNA]</scope>
    <source>
        <strain evidence="3">zg-B89</strain>
    </source>
</reference>
<evidence type="ECO:0000313" key="2">
    <source>
        <dbReference type="EMBL" id="UUI71700.1"/>
    </source>
</evidence>
<organism evidence="2 3">
    <name type="scientific">Cellulomonas xiejunii</name>
    <dbReference type="NCBI Taxonomy" id="2968083"/>
    <lineage>
        <taxon>Bacteria</taxon>
        <taxon>Bacillati</taxon>
        <taxon>Actinomycetota</taxon>
        <taxon>Actinomycetes</taxon>
        <taxon>Micrococcales</taxon>
        <taxon>Cellulomonadaceae</taxon>
        <taxon>Cellulomonas</taxon>
    </lineage>
</organism>
<keyword evidence="3" id="KW-1185">Reference proteome</keyword>
<dbReference type="InterPro" id="IPR056077">
    <property type="entry name" value="DUF7660"/>
</dbReference>
<evidence type="ECO:0000259" key="1">
    <source>
        <dbReference type="Pfam" id="PF24693"/>
    </source>
</evidence>
<accession>A0ABY5KPH6</accession>
<dbReference type="Pfam" id="PF24693">
    <property type="entry name" value="DUF7660"/>
    <property type="match status" value="1"/>
</dbReference>
<dbReference type="Proteomes" id="UP001316384">
    <property type="component" value="Chromosome"/>
</dbReference>
<name>A0ABY5KPH6_9CELL</name>
<protein>
    <recommendedName>
        <fullName evidence="1">DUF7660 domain-containing protein</fullName>
    </recommendedName>
</protein>
<feature type="domain" description="DUF7660" evidence="1">
    <location>
        <begin position="18"/>
        <end position="78"/>
    </location>
</feature>
<dbReference type="EMBL" id="CP101987">
    <property type="protein sequence ID" value="UUI71700.1"/>
    <property type="molecule type" value="Genomic_DNA"/>
</dbReference>
<proteinExistence type="predicted"/>
<gene>
    <name evidence="2" type="ORF">NP048_18230</name>
</gene>
<dbReference type="RefSeq" id="WP_227576735.1">
    <property type="nucleotide sequence ID" value="NZ_CP101987.1"/>
</dbReference>